<evidence type="ECO:0000259" key="1">
    <source>
        <dbReference type="Pfam" id="PF00535"/>
    </source>
</evidence>
<dbReference type="InterPro" id="IPR001173">
    <property type="entry name" value="Glyco_trans_2-like"/>
</dbReference>
<organism evidence="2 3">
    <name type="scientific">Halomonas hydrothermalis</name>
    <dbReference type="NCBI Taxonomy" id="115561"/>
    <lineage>
        <taxon>Bacteria</taxon>
        <taxon>Pseudomonadati</taxon>
        <taxon>Pseudomonadota</taxon>
        <taxon>Gammaproteobacteria</taxon>
        <taxon>Oceanospirillales</taxon>
        <taxon>Halomonadaceae</taxon>
        <taxon>Halomonas</taxon>
    </lineage>
</organism>
<accession>A0A6F8U5S6</accession>
<dbReference type="Proteomes" id="UP000502259">
    <property type="component" value="Chromosome"/>
</dbReference>
<dbReference type="PANTHER" id="PTHR43179">
    <property type="entry name" value="RHAMNOSYLTRANSFERASE WBBL"/>
    <property type="match status" value="1"/>
</dbReference>
<feature type="domain" description="Glycosyltransferase 2-like" evidence="1">
    <location>
        <begin position="502"/>
        <end position="679"/>
    </location>
</feature>
<dbReference type="AlphaFoldDB" id="A0A6F8U5S6"/>
<sequence length="772" mass="86617">MAMRQHIVGLKEMMAAIGRHSAVPPFWRRHPTIRVAAAPAFKSEAAAKVNTPVKASTYCVSDGEKPLPGWNMLELDGLGSDAHGAATILFYTRKGIIETSVSLRPGKTTKRILWVPLGVKKIAFSFLASDAALANLTAEWVWLTPWFARSRLARRLINNHASFKGMRTRDVVRHFHIESVAQGCNWRRIALAEYNQTHAKQHVSEDYARWVSTTEKKAVEDPQALIASLKTAPLFSIIMPVTLSDLEHGEAPFIATINSLKAQSYFFWEVFIVLSAEITDAQRKALERYIPTTSRINLMHSYHRTLAKLDHQGFIQTQGDGVMRISCGDQLAKEALCQLAKAWNDHPEAQLFYSDEDVLGANGKRCKPNFKPGWNPDLLLSTNYIGRVALYKRRLLWQLESEQTDLLSHLTSRASVDYALALTFMMWKVTHGNEKSVCHLPAMLYHRSEDFPHPLHQQDAISLVSSVLKQHVVSAKAVVHPGLLEGSVRIEWPIPNPAPLVSLLVPTRNGVDILRPCVDAILERTAYSHFELLILDNQSDCPETIAYMEAVAKRDPRVRVLHWDHPFNYSAINNFGAAHSHGSIIGLINNDVEPVNEHWLTEMVSQACRSEIGCVGAKLYYPNGMLQHGGVILGLGDVAGHAHRFFPRESDGYAGRLKLVQNLSAVTAACLLLRKNVFNNVGGLNEKKLSVAYNDVDLCLKVRQAGYRNLWSPFAELYHHESISRGADDTPTKRARWLSEVAYMRRTWGKHLDSDPAYNPNLTLVHEDFSLK</sequence>
<dbReference type="EMBL" id="AP022843">
    <property type="protein sequence ID" value="BCB08476.1"/>
    <property type="molecule type" value="Genomic_DNA"/>
</dbReference>
<feature type="domain" description="Glycosyltransferase 2-like" evidence="1">
    <location>
        <begin position="236"/>
        <end position="399"/>
    </location>
</feature>
<keyword evidence="3" id="KW-1185">Reference proteome</keyword>
<dbReference type="Pfam" id="PF00535">
    <property type="entry name" value="Glycos_transf_2"/>
    <property type="match status" value="2"/>
</dbReference>
<dbReference type="Gene3D" id="3.90.550.10">
    <property type="entry name" value="Spore Coat Polysaccharide Biosynthesis Protein SpsA, Chain A"/>
    <property type="match status" value="2"/>
</dbReference>
<protein>
    <recommendedName>
        <fullName evidence="1">Glycosyltransferase 2-like domain-containing protein</fullName>
    </recommendedName>
</protein>
<dbReference type="PANTHER" id="PTHR43179:SF7">
    <property type="entry name" value="RHAMNOSYLTRANSFERASE WBBL"/>
    <property type="match status" value="1"/>
</dbReference>
<proteinExistence type="predicted"/>
<dbReference type="CDD" id="cd04186">
    <property type="entry name" value="GT_2_like_c"/>
    <property type="match status" value="1"/>
</dbReference>
<name>A0A6F8U5S6_9GAMM</name>
<dbReference type="InterPro" id="IPR029044">
    <property type="entry name" value="Nucleotide-diphossugar_trans"/>
</dbReference>
<evidence type="ECO:0000313" key="2">
    <source>
        <dbReference type="EMBL" id="BCB08476.1"/>
    </source>
</evidence>
<evidence type="ECO:0000313" key="3">
    <source>
        <dbReference type="Proteomes" id="UP000502259"/>
    </source>
</evidence>
<dbReference type="SUPFAM" id="SSF53448">
    <property type="entry name" value="Nucleotide-diphospho-sugar transferases"/>
    <property type="match status" value="2"/>
</dbReference>
<reference evidence="2 3" key="1">
    <citation type="submission" date="2020-03" db="EMBL/GenBank/DDBJ databases">
        <title>Complete Genome Sequence of Halomonas hydrothermalis Strain Slthf2, Halophilic Bacterium Isolated from Deep-Sea Hydrothermal-Vent Environments.</title>
        <authorList>
            <person name="Takeyama N."/>
            <person name="Huang M."/>
            <person name="Sato K."/>
            <person name="Galipon J."/>
            <person name="Arakawa K."/>
        </authorList>
    </citation>
    <scope>NUCLEOTIDE SEQUENCE [LARGE SCALE GENOMIC DNA]</scope>
    <source>
        <strain evidence="2 3">Slthf2</strain>
    </source>
</reference>
<gene>
    <name evidence="2" type="ORF">HHSLTHF2_23660</name>
</gene>